<gene>
    <name evidence="8" type="ORF">E4191_16890</name>
</gene>
<dbReference type="RefSeq" id="WP_139615653.1">
    <property type="nucleotide sequence ID" value="NZ_CP040760.1"/>
</dbReference>
<dbReference type="PANTHER" id="PTHR43161:SF9">
    <property type="entry name" value="SORBITOL DEHYDROGENASE"/>
    <property type="match status" value="1"/>
</dbReference>
<dbReference type="InterPro" id="IPR020843">
    <property type="entry name" value="ER"/>
</dbReference>
<dbReference type="PANTHER" id="PTHR43161">
    <property type="entry name" value="SORBITOL DEHYDROGENASE"/>
    <property type="match status" value="1"/>
</dbReference>
<feature type="domain" description="Enoyl reductase (ER)" evidence="7">
    <location>
        <begin position="7"/>
        <end position="341"/>
    </location>
</feature>
<dbReference type="GO" id="GO:0008270">
    <property type="term" value="F:zinc ion binding"/>
    <property type="evidence" value="ECO:0007669"/>
    <property type="project" value="InterPro"/>
</dbReference>
<dbReference type="SMART" id="SM00829">
    <property type="entry name" value="PKS_ER"/>
    <property type="match status" value="1"/>
</dbReference>
<proteinExistence type="inferred from homology"/>
<keyword evidence="8" id="KW-0614">Plasmid</keyword>
<evidence type="ECO:0000313" key="8">
    <source>
        <dbReference type="EMBL" id="QDA35835.1"/>
    </source>
</evidence>
<name>A0A4Y5SSQ6_9RHOB</name>
<dbReference type="EMBL" id="CP040760">
    <property type="protein sequence ID" value="QDA35835.1"/>
    <property type="molecule type" value="Genomic_DNA"/>
</dbReference>
<dbReference type="SUPFAM" id="SSF50129">
    <property type="entry name" value="GroES-like"/>
    <property type="match status" value="1"/>
</dbReference>
<dbReference type="InterPro" id="IPR013154">
    <property type="entry name" value="ADH-like_N"/>
</dbReference>
<evidence type="ECO:0000256" key="1">
    <source>
        <dbReference type="ARBA" id="ARBA00001947"/>
    </source>
</evidence>
<dbReference type="Pfam" id="PF08240">
    <property type="entry name" value="ADH_N"/>
    <property type="match status" value="1"/>
</dbReference>
<evidence type="ECO:0000256" key="3">
    <source>
        <dbReference type="ARBA" id="ARBA00022723"/>
    </source>
</evidence>
<dbReference type="Gene3D" id="3.40.50.720">
    <property type="entry name" value="NAD(P)-binding Rossmann-like Domain"/>
    <property type="match status" value="1"/>
</dbReference>
<geneLocation type="plasmid" evidence="8 9">
    <name>unnamed6</name>
</geneLocation>
<keyword evidence="3 6" id="KW-0479">Metal-binding</keyword>
<organism evidence="8 9">
    <name type="scientific">Paracoccus liaowanqingii</name>
    <dbReference type="NCBI Taxonomy" id="2560053"/>
    <lineage>
        <taxon>Bacteria</taxon>
        <taxon>Pseudomonadati</taxon>
        <taxon>Pseudomonadota</taxon>
        <taxon>Alphaproteobacteria</taxon>
        <taxon>Rhodobacterales</taxon>
        <taxon>Paracoccaceae</taxon>
        <taxon>Paracoccus</taxon>
    </lineage>
</organism>
<dbReference type="GO" id="GO:0016616">
    <property type="term" value="F:oxidoreductase activity, acting on the CH-OH group of donors, NAD or NADP as acceptor"/>
    <property type="evidence" value="ECO:0007669"/>
    <property type="project" value="UniProtKB-ARBA"/>
</dbReference>
<evidence type="ECO:0000313" key="9">
    <source>
        <dbReference type="Proteomes" id="UP000296374"/>
    </source>
</evidence>
<dbReference type="PROSITE" id="PS00059">
    <property type="entry name" value="ADH_ZINC"/>
    <property type="match status" value="1"/>
</dbReference>
<keyword evidence="5" id="KW-0560">Oxidoreductase</keyword>
<dbReference type="InterPro" id="IPR011032">
    <property type="entry name" value="GroES-like_sf"/>
</dbReference>
<protein>
    <submittedName>
        <fullName evidence="8">L-idonate 5-dehydrogenase</fullName>
    </submittedName>
</protein>
<evidence type="ECO:0000256" key="4">
    <source>
        <dbReference type="ARBA" id="ARBA00022833"/>
    </source>
</evidence>
<evidence type="ECO:0000256" key="2">
    <source>
        <dbReference type="ARBA" id="ARBA00008072"/>
    </source>
</evidence>
<dbReference type="Gene3D" id="3.90.180.10">
    <property type="entry name" value="Medium-chain alcohol dehydrogenases, catalytic domain"/>
    <property type="match status" value="1"/>
</dbReference>
<dbReference type="InterPro" id="IPR002328">
    <property type="entry name" value="ADH_Zn_CS"/>
</dbReference>
<keyword evidence="4 6" id="KW-0862">Zinc</keyword>
<comment type="cofactor">
    <cofactor evidence="1 6">
        <name>Zn(2+)</name>
        <dbReference type="ChEBI" id="CHEBI:29105"/>
    </cofactor>
</comment>
<accession>A0A4Y5SSQ6</accession>
<evidence type="ECO:0000259" key="7">
    <source>
        <dbReference type="SMART" id="SM00829"/>
    </source>
</evidence>
<dbReference type="AlphaFoldDB" id="A0A4Y5SSQ6"/>
<evidence type="ECO:0000256" key="6">
    <source>
        <dbReference type="RuleBase" id="RU361277"/>
    </source>
</evidence>
<dbReference type="Pfam" id="PF00107">
    <property type="entry name" value="ADH_zinc_N"/>
    <property type="match status" value="1"/>
</dbReference>
<dbReference type="Proteomes" id="UP000296374">
    <property type="component" value="Plasmid unnamed6"/>
</dbReference>
<dbReference type="InterPro" id="IPR036291">
    <property type="entry name" value="NAD(P)-bd_dom_sf"/>
</dbReference>
<comment type="similarity">
    <text evidence="2 6">Belongs to the zinc-containing alcohol dehydrogenase family.</text>
</comment>
<dbReference type="InterPro" id="IPR013149">
    <property type="entry name" value="ADH-like_C"/>
</dbReference>
<reference evidence="9" key="1">
    <citation type="submission" date="2019-05" db="EMBL/GenBank/DDBJ databases">
        <title>Tamlana fucoidanivorans sp. nov., isolated from the surface of algae collected from Fujian province in China.</title>
        <authorList>
            <person name="Li J."/>
        </authorList>
    </citation>
    <scope>NUCLEOTIDE SEQUENCE [LARGE SCALE GENOMIC DNA]</scope>
    <source>
        <strain evidence="9">2251</strain>
        <plasmid evidence="9">unnamed6</plasmid>
    </source>
</reference>
<dbReference type="CDD" id="cd08232">
    <property type="entry name" value="idonate-5-DH"/>
    <property type="match status" value="1"/>
</dbReference>
<dbReference type="SUPFAM" id="SSF51735">
    <property type="entry name" value="NAD(P)-binding Rossmann-fold domains"/>
    <property type="match status" value="1"/>
</dbReference>
<evidence type="ECO:0000256" key="5">
    <source>
        <dbReference type="ARBA" id="ARBA00023002"/>
    </source>
</evidence>
<dbReference type="KEGG" id="plia:E4191_16890"/>
<sequence>MIAITISPPHDLRVETLDIPAAPGPGEVAVTVSHGGICGSDLHYYRHGGFGTVRVRQTMALGHEVSGTIAAVGPGVEGLAPGDPVAVNPSRPCGRCAWCDAGKPNLCADMRFSGSAMRDPHEQGLFRSVLTVPAAQAVRLPAGTDLAQAALTEPLAVCLHAIGQAGDITGQTVLISGAGPIGCLAVAVARHAGAGRILVTDIAPDRLDLARRMGADECLDLTAGTHVLTPWQADRGKVDLAVECSGAEAALHAACAALRPAGTLVALGLGAEPALPMSLVVTKELRLLGSFRFDAEFAQAAQLIAGGQIDVTPLVTAVFPAARAAEAFAAAAGGGAMKVQLDFANTDFT</sequence>